<proteinExistence type="predicted"/>
<keyword evidence="2" id="KW-1185">Reference proteome</keyword>
<evidence type="ECO:0000313" key="1">
    <source>
        <dbReference type="EMBL" id="KAJ8889880.1"/>
    </source>
</evidence>
<name>A0ABQ9HZP6_9NEOP</name>
<organism evidence="1 2">
    <name type="scientific">Dryococelus australis</name>
    <dbReference type="NCBI Taxonomy" id="614101"/>
    <lineage>
        <taxon>Eukaryota</taxon>
        <taxon>Metazoa</taxon>
        <taxon>Ecdysozoa</taxon>
        <taxon>Arthropoda</taxon>
        <taxon>Hexapoda</taxon>
        <taxon>Insecta</taxon>
        <taxon>Pterygota</taxon>
        <taxon>Neoptera</taxon>
        <taxon>Polyneoptera</taxon>
        <taxon>Phasmatodea</taxon>
        <taxon>Verophasmatodea</taxon>
        <taxon>Anareolatae</taxon>
        <taxon>Phasmatidae</taxon>
        <taxon>Eurycanthinae</taxon>
        <taxon>Dryococelus</taxon>
    </lineage>
</organism>
<comment type="caution">
    <text evidence="1">The sequence shown here is derived from an EMBL/GenBank/DDBJ whole genome shotgun (WGS) entry which is preliminary data.</text>
</comment>
<dbReference type="Proteomes" id="UP001159363">
    <property type="component" value="Chromosome 3"/>
</dbReference>
<evidence type="ECO:0000313" key="2">
    <source>
        <dbReference type="Proteomes" id="UP001159363"/>
    </source>
</evidence>
<accession>A0ABQ9HZP6</accession>
<gene>
    <name evidence="1" type="ORF">PR048_009385</name>
</gene>
<dbReference type="EMBL" id="JARBHB010000003">
    <property type="protein sequence ID" value="KAJ8889880.1"/>
    <property type="molecule type" value="Genomic_DNA"/>
</dbReference>
<reference evidence="1 2" key="1">
    <citation type="submission" date="2023-02" db="EMBL/GenBank/DDBJ databases">
        <title>LHISI_Scaffold_Assembly.</title>
        <authorList>
            <person name="Stuart O.P."/>
            <person name="Cleave R."/>
            <person name="Magrath M.J.L."/>
            <person name="Mikheyev A.S."/>
        </authorList>
    </citation>
    <scope>NUCLEOTIDE SEQUENCE [LARGE SCALE GENOMIC DNA]</scope>
    <source>
        <strain evidence="1">Daus_M_001</strain>
        <tissue evidence="1">Leg muscle</tissue>
    </source>
</reference>
<evidence type="ECO:0008006" key="3">
    <source>
        <dbReference type="Google" id="ProtNLM"/>
    </source>
</evidence>
<protein>
    <recommendedName>
        <fullName evidence="3">SOCS box domain-containing protein</fullName>
    </recommendedName>
</protein>
<sequence>MKNYSTYIFYIPFCIDIKDEISNRQMELMSYSAIPIYRRGEVCDNCTPLASGSDGPMLVAMAQCNVELHFNVVCDGTIPDCNSLLRWVKLFQRGNQWAVPAQRRCHKMLTVPQCSVKHCAPTLGLSLRSLQRIRHCELKFFPSKIMIDQKLSLDDYVQQTVL</sequence>